<protein>
    <submittedName>
        <fullName evidence="2">Jg3457 protein</fullName>
    </submittedName>
</protein>
<feature type="domain" description="Reverse transcriptase" evidence="1">
    <location>
        <begin position="16"/>
        <end position="102"/>
    </location>
</feature>
<gene>
    <name evidence="2" type="primary">jg3457</name>
    <name evidence="2" type="ORF">PAEG_LOCUS9960</name>
</gene>
<dbReference type="OrthoDB" id="6928300at2759"/>
<evidence type="ECO:0000313" key="3">
    <source>
        <dbReference type="Proteomes" id="UP000838756"/>
    </source>
</evidence>
<dbReference type="InterPro" id="IPR043502">
    <property type="entry name" value="DNA/RNA_pol_sf"/>
</dbReference>
<dbReference type="GO" id="GO:0071897">
    <property type="term" value="P:DNA biosynthetic process"/>
    <property type="evidence" value="ECO:0007669"/>
    <property type="project" value="UniProtKB-ARBA"/>
</dbReference>
<dbReference type="AlphaFoldDB" id="A0A8S4RA54"/>
<evidence type="ECO:0000313" key="2">
    <source>
        <dbReference type="EMBL" id="CAH2231001.1"/>
    </source>
</evidence>
<keyword evidence="3" id="KW-1185">Reference proteome</keyword>
<reference evidence="2" key="1">
    <citation type="submission" date="2022-03" db="EMBL/GenBank/DDBJ databases">
        <authorList>
            <person name="Lindestad O."/>
        </authorList>
    </citation>
    <scope>NUCLEOTIDE SEQUENCE</scope>
</reference>
<dbReference type="PANTHER" id="PTHR47027:SF8">
    <property type="entry name" value="RIBONUCLEASE H"/>
    <property type="match status" value="1"/>
</dbReference>
<dbReference type="EMBL" id="CAKXAJ010024830">
    <property type="protein sequence ID" value="CAH2231001.1"/>
    <property type="molecule type" value="Genomic_DNA"/>
</dbReference>
<organism evidence="2 3">
    <name type="scientific">Pararge aegeria aegeria</name>
    <dbReference type="NCBI Taxonomy" id="348720"/>
    <lineage>
        <taxon>Eukaryota</taxon>
        <taxon>Metazoa</taxon>
        <taxon>Ecdysozoa</taxon>
        <taxon>Arthropoda</taxon>
        <taxon>Hexapoda</taxon>
        <taxon>Insecta</taxon>
        <taxon>Pterygota</taxon>
        <taxon>Neoptera</taxon>
        <taxon>Endopterygota</taxon>
        <taxon>Lepidoptera</taxon>
        <taxon>Glossata</taxon>
        <taxon>Ditrysia</taxon>
        <taxon>Papilionoidea</taxon>
        <taxon>Nymphalidae</taxon>
        <taxon>Satyrinae</taxon>
        <taxon>Satyrini</taxon>
        <taxon>Parargina</taxon>
        <taxon>Pararge</taxon>
    </lineage>
</organism>
<dbReference type="SUPFAM" id="SSF56672">
    <property type="entry name" value="DNA/RNA polymerases"/>
    <property type="match status" value="1"/>
</dbReference>
<sequence>MHLILSNGLYYGRLLEMGTPKHLVHLYEDGTASVKTDQNFSDHFQPKAGLRQGCIISLLLFTVFTELIMKRNLQNWTDGVVIRGLKISNVRYADDTTLFASSVACSVCIWPQD</sequence>
<dbReference type="PANTHER" id="PTHR47027">
    <property type="entry name" value="REVERSE TRANSCRIPTASE DOMAIN-CONTAINING PROTEIN"/>
    <property type="match status" value="1"/>
</dbReference>
<evidence type="ECO:0000259" key="1">
    <source>
        <dbReference type="Pfam" id="PF00078"/>
    </source>
</evidence>
<comment type="caution">
    <text evidence="2">The sequence shown here is derived from an EMBL/GenBank/DDBJ whole genome shotgun (WGS) entry which is preliminary data.</text>
</comment>
<dbReference type="Pfam" id="PF00078">
    <property type="entry name" value="RVT_1"/>
    <property type="match status" value="1"/>
</dbReference>
<proteinExistence type="predicted"/>
<name>A0A8S4RA54_9NEOP</name>
<accession>A0A8S4RA54</accession>
<dbReference type="InterPro" id="IPR000477">
    <property type="entry name" value="RT_dom"/>
</dbReference>
<dbReference type="Proteomes" id="UP000838756">
    <property type="component" value="Unassembled WGS sequence"/>
</dbReference>